<dbReference type="CDD" id="cd08494">
    <property type="entry name" value="PBP2_NikA_DppA_OppA_like_6"/>
    <property type="match status" value="1"/>
</dbReference>
<organism evidence="4 5">
    <name type="scientific">Actinomadura fibrosa</name>
    <dbReference type="NCBI Taxonomy" id="111802"/>
    <lineage>
        <taxon>Bacteria</taxon>
        <taxon>Bacillati</taxon>
        <taxon>Actinomycetota</taxon>
        <taxon>Actinomycetes</taxon>
        <taxon>Streptosporangiales</taxon>
        <taxon>Thermomonosporaceae</taxon>
        <taxon>Actinomadura</taxon>
    </lineage>
</organism>
<evidence type="ECO:0000313" key="5">
    <source>
        <dbReference type="Proteomes" id="UP001597063"/>
    </source>
</evidence>
<dbReference type="PANTHER" id="PTHR30290">
    <property type="entry name" value="PERIPLASMIC BINDING COMPONENT OF ABC TRANSPORTER"/>
    <property type="match status" value="1"/>
</dbReference>
<dbReference type="Gene3D" id="3.40.190.10">
    <property type="entry name" value="Periplasmic binding protein-like II"/>
    <property type="match status" value="1"/>
</dbReference>
<dbReference type="PIRSF" id="PIRSF002741">
    <property type="entry name" value="MppA"/>
    <property type="match status" value="1"/>
</dbReference>
<dbReference type="InterPro" id="IPR030678">
    <property type="entry name" value="Peptide/Ni-bd"/>
</dbReference>
<keyword evidence="1 2" id="KW-0732">Signal</keyword>
<dbReference type="SUPFAM" id="SSF53850">
    <property type="entry name" value="Periplasmic binding protein-like II"/>
    <property type="match status" value="1"/>
</dbReference>
<dbReference type="InterPro" id="IPR039424">
    <property type="entry name" value="SBP_5"/>
</dbReference>
<evidence type="ECO:0000256" key="1">
    <source>
        <dbReference type="ARBA" id="ARBA00022729"/>
    </source>
</evidence>
<dbReference type="Pfam" id="PF00496">
    <property type="entry name" value="SBP_bac_5"/>
    <property type="match status" value="1"/>
</dbReference>
<sequence>MRSAAPRLAALAAVAGLLLTACSQSAADQGRGDPGTLLVGGEVEPQTLDLTVTSNASIPSMLLGNVYETLVDRDQKGTVTPGLASSWDIDRDRRRYVFHLRQGVRFGNGDPFTARDVVFSFDRVRAAASRHPFKQQFAAVSDVKARDDHTVEVDLKRPSNLWLLNLSGPVGVILNQRAVGSLADRPVGTGPFTFGRWDRGNQIVLARNDAYWGAKTQFKTVTFRFYNDPNALGNAMLAGELDLITNVPAPQSLPQFRDGGRFRITTGHTNGEVVLGFNDARPALRDRRVRQAITQAIDRAALLKTVWAGYGTLIGSMVPPTDPWYEDLSKRVPYDPAASRRLLDAAGYGGGLKLRFRVPNRPYATQAAQFVADQLGRIGVRVQMEQVEFPGRWLDEVFTKGDYDMTVIMHSEPLDIVQYGNPSYYWHYDNPKVQRELAAADAGTPAEEVAGMREVARTIADDAASCWLWLMPSIQVSARNVTGVPPNVVTGGYDLSSIRKS</sequence>
<dbReference type="EMBL" id="JBHTGP010000018">
    <property type="protein sequence ID" value="MFD0689950.1"/>
    <property type="molecule type" value="Genomic_DNA"/>
</dbReference>
<feature type="chain" id="PRO_5046361137" evidence="2">
    <location>
        <begin position="27"/>
        <end position="501"/>
    </location>
</feature>
<dbReference type="InterPro" id="IPR000914">
    <property type="entry name" value="SBP_5_dom"/>
</dbReference>
<comment type="caution">
    <text evidence="4">The sequence shown here is derived from an EMBL/GenBank/DDBJ whole genome shotgun (WGS) entry which is preliminary data.</text>
</comment>
<dbReference type="Proteomes" id="UP001597063">
    <property type="component" value="Unassembled WGS sequence"/>
</dbReference>
<reference evidence="5" key="1">
    <citation type="journal article" date="2019" name="Int. J. Syst. Evol. Microbiol.">
        <title>The Global Catalogue of Microorganisms (GCM) 10K type strain sequencing project: providing services to taxonomists for standard genome sequencing and annotation.</title>
        <authorList>
            <consortium name="The Broad Institute Genomics Platform"/>
            <consortium name="The Broad Institute Genome Sequencing Center for Infectious Disease"/>
            <person name="Wu L."/>
            <person name="Ma J."/>
        </authorList>
    </citation>
    <scope>NUCLEOTIDE SEQUENCE [LARGE SCALE GENOMIC DNA]</scope>
    <source>
        <strain evidence="5">JCM 9371</strain>
    </source>
</reference>
<evidence type="ECO:0000256" key="2">
    <source>
        <dbReference type="SAM" id="SignalP"/>
    </source>
</evidence>
<feature type="domain" description="Solute-binding protein family 5" evidence="3">
    <location>
        <begin position="78"/>
        <end position="408"/>
    </location>
</feature>
<evidence type="ECO:0000313" key="4">
    <source>
        <dbReference type="EMBL" id="MFD0689950.1"/>
    </source>
</evidence>
<dbReference type="RefSeq" id="WP_131760938.1">
    <property type="nucleotide sequence ID" value="NZ_CAACUY010000137.1"/>
</dbReference>
<proteinExistence type="predicted"/>
<dbReference type="Gene3D" id="3.10.105.10">
    <property type="entry name" value="Dipeptide-binding Protein, Domain 3"/>
    <property type="match status" value="1"/>
</dbReference>
<name>A0ABW2XVX1_9ACTN</name>
<feature type="signal peptide" evidence="2">
    <location>
        <begin position="1"/>
        <end position="26"/>
    </location>
</feature>
<gene>
    <name evidence="4" type="ORF">ACFQZM_36050</name>
</gene>
<keyword evidence="5" id="KW-1185">Reference proteome</keyword>
<dbReference type="PANTHER" id="PTHR30290:SF38">
    <property type="entry name" value="D,D-DIPEPTIDE-BINDING PERIPLASMIC PROTEIN DDPA-RELATED"/>
    <property type="match status" value="1"/>
</dbReference>
<dbReference type="PROSITE" id="PS51257">
    <property type="entry name" value="PROKAR_LIPOPROTEIN"/>
    <property type="match status" value="1"/>
</dbReference>
<evidence type="ECO:0000259" key="3">
    <source>
        <dbReference type="Pfam" id="PF00496"/>
    </source>
</evidence>
<protein>
    <submittedName>
        <fullName evidence="4">ABC transporter substrate-binding protein</fullName>
    </submittedName>
</protein>
<accession>A0ABW2XVX1</accession>